<proteinExistence type="predicted"/>
<evidence type="ECO:0000313" key="1">
    <source>
        <dbReference type="EMBL" id="KAI9910151.1"/>
    </source>
</evidence>
<dbReference type="Proteomes" id="UP001163321">
    <property type="component" value="Chromosome 6"/>
</dbReference>
<protein>
    <submittedName>
        <fullName evidence="1">Uncharacterized protein</fullName>
    </submittedName>
</protein>
<gene>
    <name evidence="1" type="ORF">PsorP6_009993</name>
</gene>
<comment type="caution">
    <text evidence="1">The sequence shown here is derived from an EMBL/GenBank/DDBJ whole genome shotgun (WGS) entry which is preliminary data.</text>
</comment>
<keyword evidence="2" id="KW-1185">Reference proteome</keyword>
<accession>A0ACC0VVM2</accession>
<reference evidence="1 2" key="1">
    <citation type="journal article" date="2022" name="bioRxiv">
        <title>The genome of the oomycete Peronosclerospora sorghi, a cosmopolitan pathogen of maize and sorghum, is inflated with dispersed pseudogenes.</title>
        <authorList>
            <person name="Fletcher K."/>
            <person name="Martin F."/>
            <person name="Isakeit T."/>
            <person name="Cavanaugh K."/>
            <person name="Magill C."/>
            <person name="Michelmore R."/>
        </authorList>
    </citation>
    <scope>NUCLEOTIDE SEQUENCE [LARGE SCALE GENOMIC DNA]</scope>
    <source>
        <strain evidence="1">P6</strain>
    </source>
</reference>
<sequence>MSGKKLTMPYKLPMECATEAEEAIQRALRKEQDYTGIRNPQYLSEVQRHGMTSSWRLDVCRWMFKTAKSIEMEMDTVFRALHFLDQYLSVHSVDRVALQLLGMVCMWTASKMYERKPILLEEMARMCEHKFSRGQMVDVEMELVRVLDFRFSPPNLFTLARDFVHELPFGDDNDRRVNCVASVFHVLERVAEDITILNCSVSSLAKAAVQLVAKSEYDLTVPQVLQALKFIKIKENAYRAAFKIVRGVYFGTSFASPRTLTPQASTSEVLEPLKVLTRSPTAVEQVPLVHDEDVDDKESSSSSTIATNLDDSYLICNETLSPSPSQASPALVRQAASTSCNLGVSMTASSPARSKSDTEPSKKRQRKLTM</sequence>
<organism evidence="1 2">
    <name type="scientific">Peronosclerospora sorghi</name>
    <dbReference type="NCBI Taxonomy" id="230839"/>
    <lineage>
        <taxon>Eukaryota</taxon>
        <taxon>Sar</taxon>
        <taxon>Stramenopiles</taxon>
        <taxon>Oomycota</taxon>
        <taxon>Peronosporomycetes</taxon>
        <taxon>Peronosporales</taxon>
        <taxon>Peronosporaceae</taxon>
        <taxon>Peronosclerospora</taxon>
    </lineage>
</organism>
<dbReference type="EMBL" id="CM047585">
    <property type="protein sequence ID" value="KAI9910151.1"/>
    <property type="molecule type" value="Genomic_DNA"/>
</dbReference>
<name>A0ACC0VVM2_9STRA</name>
<evidence type="ECO:0000313" key="2">
    <source>
        <dbReference type="Proteomes" id="UP001163321"/>
    </source>
</evidence>